<dbReference type="SUPFAM" id="SSF56524">
    <property type="entry name" value="Oxidoreductase molybdopterin-binding domain"/>
    <property type="match status" value="1"/>
</dbReference>
<proteinExistence type="predicted"/>
<dbReference type="PRINTS" id="PR00407">
    <property type="entry name" value="EUMOPTERIN"/>
</dbReference>
<evidence type="ECO:0000313" key="7">
    <source>
        <dbReference type="EMBL" id="NAY90780.1"/>
    </source>
</evidence>
<evidence type="ECO:0000256" key="4">
    <source>
        <dbReference type="ARBA" id="ARBA00023002"/>
    </source>
</evidence>
<dbReference type="InterPro" id="IPR036374">
    <property type="entry name" value="OxRdtase_Mopterin-bd_sf"/>
</dbReference>
<dbReference type="Pfam" id="PF03404">
    <property type="entry name" value="Mo-co_dimer"/>
    <property type="match status" value="1"/>
</dbReference>
<comment type="cofactor">
    <cofactor evidence="1">
        <name>Mo-molybdopterin</name>
        <dbReference type="ChEBI" id="CHEBI:71302"/>
    </cofactor>
</comment>
<evidence type="ECO:0000256" key="1">
    <source>
        <dbReference type="ARBA" id="ARBA00001924"/>
    </source>
</evidence>
<dbReference type="Pfam" id="PF00174">
    <property type="entry name" value="Oxidored_molyb"/>
    <property type="match status" value="1"/>
</dbReference>
<dbReference type="InterPro" id="IPR014756">
    <property type="entry name" value="Ig_E-set"/>
</dbReference>
<name>A0A964T9K9_9FLAO</name>
<keyword evidence="8" id="KW-1185">Reference proteome</keyword>
<evidence type="ECO:0000256" key="2">
    <source>
        <dbReference type="ARBA" id="ARBA00022505"/>
    </source>
</evidence>
<dbReference type="EMBL" id="JAAABI010000001">
    <property type="protein sequence ID" value="NAY90780.1"/>
    <property type="molecule type" value="Genomic_DNA"/>
</dbReference>
<dbReference type="GO" id="GO:0043546">
    <property type="term" value="F:molybdopterin cofactor binding"/>
    <property type="evidence" value="ECO:0007669"/>
    <property type="project" value="TreeGrafter"/>
</dbReference>
<dbReference type="Gene3D" id="2.60.40.650">
    <property type="match status" value="1"/>
</dbReference>
<dbReference type="RefSeq" id="WP_166522182.1">
    <property type="nucleotide sequence ID" value="NZ_JAAABI010000001.1"/>
</dbReference>
<comment type="caution">
    <text evidence="7">The sequence shown here is derived from an EMBL/GenBank/DDBJ whole genome shotgun (WGS) entry which is preliminary data.</text>
</comment>
<dbReference type="InterPro" id="IPR005066">
    <property type="entry name" value="MoCF_OxRdtse_dimer"/>
</dbReference>
<reference evidence="7" key="1">
    <citation type="submission" date="2020-01" db="EMBL/GenBank/DDBJ databases">
        <title>Muricauda ochracea sp. nov., isolated from a tidal flat of Garorim bay in Korea.</title>
        <authorList>
            <person name="Kim D."/>
            <person name="Yoo Y."/>
            <person name="Kim J.-J."/>
        </authorList>
    </citation>
    <scope>NUCLEOTIDE SEQUENCE</scope>
    <source>
        <strain evidence="7">JGD-17</strain>
    </source>
</reference>
<organism evidence="7 8">
    <name type="scientific">Flagellimonas ochracea</name>
    <dbReference type="NCBI Taxonomy" id="2696472"/>
    <lineage>
        <taxon>Bacteria</taxon>
        <taxon>Pseudomonadati</taxon>
        <taxon>Bacteroidota</taxon>
        <taxon>Flavobacteriia</taxon>
        <taxon>Flavobacteriales</taxon>
        <taxon>Flavobacteriaceae</taxon>
        <taxon>Flagellimonas</taxon>
    </lineage>
</organism>
<accession>A0A964T9K9</accession>
<keyword evidence="4" id="KW-0560">Oxidoreductase</keyword>
<evidence type="ECO:0000259" key="6">
    <source>
        <dbReference type="Pfam" id="PF03404"/>
    </source>
</evidence>
<feature type="domain" description="Oxidoreductase molybdopterin-binding" evidence="5">
    <location>
        <begin position="87"/>
        <end position="259"/>
    </location>
</feature>
<keyword evidence="3" id="KW-0479">Metal-binding</keyword>
<feature type="domain" description="Moybdenum cofactor oxidoreductase dimerisation" evidence="6">
    <location>
        <begin position="287"/>
        <end position="405"/>
    </location>
</feature>
<dbReference type="InterPro" id="IPR000572">
    <property type="entry name" value="OxRdtase_Mopterin-bd_dom"/>
</dbReference>
<dbReference type="InterPro" id="IPR008335">
    <property type="entry name" value="Mopterin_OxRdtase_euk"/>
</dbReference>
<evidence type="ECO:0000313" key="8">
    <source>
        <dbReference type="Proteomes" id="UP000667650"/>
    </source>
</evidence>
<protein>
    <submittedName>
        <fullName evidence="7">Molybdopterin-dependent oxidoreductase</fullName>
    </submittedName>
</protein>
<dbReference type="Proteomes" id="UP000667650">
    <property type="component" value="Unassembled WGS sequence"/>
</dbReference>
<evidence type="ECO:0000259" key="5">
    <source>
        <dbReference type="Pfam" id="PF00174"/>
    </source>
</evidence>
<evidence type="ECO:0000256" key="3">
    <source>
        <dbReference type="ARBA" id="ARBA00022723"/>
    </source>
</evidence>
<gene>
    <name evidence="7" type="ORF">GTQ34_02515</name>
</gene>
<dbReference type="GO" id="GO:0030151">
    <property type="term" value="F:molybdenum ion binding"/>
    <property type="evidence" value="ECO:0007669"/>
    <property type="project" value="InterPro"/>
</dbReference>
<dbReference type="Gene3D" id="3.90.420.10">
    <property type="entry name" value="Oxidoreductase, molybdopterin-binding domain"/>
    <property type="match status" value="1"/>
</dbReference>
<dbReference type="GO" id="GO:0008482">
    <property type="term" value="F:sulfite oxidase activity"/>
    <property type="evidence" value="ECO:0007669"/>
    <property type="project" value="TreeGrafter"/>
</dbReference>
<dbReference type="CDD" id="cd02110">
    <property type="entry name" value="SO_family_Moco_dimer"/>
    <property type="match status" value="1"/>
</dbReference>
<dbReference type="PANTHER" id="PTHR19372">
    <property type="entry name" value="SULFITE REDUCTASE"/>
    <property type="match status" value="1"/>
</dbReference>
<dbReference type="PANTHER" id="PTHR19372:SF7">
    <property type="entry name" value="SULFITE OXIDASE, MITOCHONDRIAL"/>
    <property type="match status" value="1"/>
</dbReference>
<dbReference type="SUPFAM" id="SSF81296">
    <property type="entry name" value="E set domains"/>
    <property type="match status" value="1"/>
</dbReference>
<keyword evidence="2" id="KW-0500">Molybdenum</keyword>
<sequence>MKRRNFVKNTVLGTMATVIGTEIVFGTSMPKGYIPLALQDPDPFKMFNKDKEMVVLNDKPWNIEAQAHLLDDKVTPNKYMFIRNNGLIPENIDANNWTLTIDGESAKQQKTFTLSELKSKFKHYTYQLTLECGGNGRSEFDPPAKGNQWTVGAVSCATWTGIRLRDVLAEVGIKSDAVYIGYHAADVHLSRNPDKEPISRGAPMAKAMQEETLLAFKMNGKDIPMLHGYPLRLVAGGWPASVSGKWVNRISVRNKVHDGAKMTGTAYRVPCTPVAPGEKVKDEDMCIIESMPVKSLITFPKTGAMIKRDRKLNIRGHAWAGELEVSKMEYSINFGSTWATCSLEKPVNRLAWQHFSASIEFPKKGYYEVWARATDQQGVAQPMLLPGWNPKGYLNNACHRIAIKVS</sequence>
<dbReference type="GO" id="GO:0020037">
    <property type="term" value="F:heme binding"/>
    <property type="evidence" value="ECO:0007669"/>
    <property type="project" value="TreeGrafter"/>
</dbReference>
<dbReference type="GO" id="GO:0006790">
    <property type="term" value="P:sulfur compound metabolic process"/>
    <property type="evidence" value="ECO:0007669"/>
    <property type="project" value="TreeGrafter"/>
</dbReference>
<dbReference type="AlphaFoldDB" id="A0A964T9K9"/>